<dbReference type="PANTHER" id="PTHR10015">
    <property type="entry name" value="HEAT SHOCK TRANSCRIPTION FACTOR"/>
    <property type="match status" value="1"/>
</dbReference>
<comment type="similarity">
    <text evidence="2 7">Belongs to the HSF family.</text>
</comment>
<evidence type="ECO:0000313" key="10">
    <source>
        <dbReference type="Proteomes" id="UP000639338"/>
    </source>
</evidence>
<keyword evidence="5" id="KW-0804">Transcription</keyword>
<evidence type="ECO:0000313" key="9">
    <source>
        <dbReference type="EMBL" id="KAF7989392.1"/>
    </source>
</evidence>
<reference evidence="9 10" key="1">
    <citation type="submission" date="2020-08" db="EMBL/GenBank/DDBJ databases">
        <title>Aphidius gifuensis genome sequencing and assembly.</title>
        <authorList>
            <person name="Du Z."/>
        </authorList>
    </citation>
    <scope>NUCLEOTIDE SEQUENCE [LARGE SCALE GENOMIC DNA]</scope>
    <source>
        <strain evidence="9">YNYX2018</strain>
        <tissue evidence="9">Adults</tissue>
    </source>
</reference>
<dbReference type="SUPFAM" id="SSF46785">
    <property type="entry name" value="Winged helix' DNA-binding domain"/>
    <property type="match status" value="1"/>
</dbReference>
<sequence>MRTVTEIETNVPAFLGKLWKLVEDPETDDLICWSINGRSFFIRNPSQFARDLLPHYYKHNNMASFVRQLNMYGFHKKVSVELGGLKCDRDEMEFAHQYFIKDHPYLLEHIKRKIASSKIQDSHPPIKTEAMNKVLAEVRTMRGKQENLDSKLVHMKQQNESLWREISLLRRKHAKQQEIVNKLIHFLVTLVQPNRNGGLSVKRRYPLMIDSHQRHKQSKTPKSGTSPTGPVIHELHETEHNPDLDSEYIVAEILENHYPSVQSPKSIDGLLDNEIQESEQLFEQSLAADNDDDDEYLQTSLMSPKRKHPLKPKKKEETLMVEMNLEDEEMEEAVDTKNIPVIPPKTKAKRSVLMKPKPVPVKTVRSSKLAAMAANINKMTEQNDSDEDDDYDHVHDELITDDINDDINDDGDVNLDNILTIPNLENPDNVGASGSFIDGQQIVENSPGSSDNTQDLSLSCINTLSGNNTTRLGPIEEIDSHINEVQANFDMIRDQCMRGELQGVDASVFLDMLQLSSNGDLMSDFPMNPDFDLMPHEDNYSEEQTNAGGELMAYNPSSSLLDFSDGMFTNEIDNTSPVGTTSSLTECYNPDPLDLEDSKALLVESLLSDANANKSGNS</sequence>
<dbReference type="PRINTS" id="PR00056">
    <property type="entry name" value="HSFDOMAIN"/>
</dbReference>
<dbReference type="AlphaFoldDB" id="A0A834XPR7"/>
<evidence type="ECO:0000256" key="5">
    <source>
        <dbReference type="ARBA" id="ARBA00023163"/>
    </source>
</evidence>
<dbReference type="SMART" id="SM00415">
    <property type="entry name" value="HSF"/>
    <property type="match status" value="1"/>
</dbReference>
<keyword evidence="6" id="KW-0539">Nucleus</keyword>
<comment type="subcellular location">
    <subcellularLocation>
        <location evidence="1">Nucleus</location>
    </subcellularLocation>
</comment>
<feature type="domain" description="HSF-type DNA-binding" evidence="8">
    <location>
        <begin position="10"/>
        <end position="113"/>
    </location>
</feature>
<evidence type="ECO:0000256" key="2">
    <source>
        <dbReference type="ARBA" id="ARBA00006403"/>
    </source>
</evidence>
<evidence type="ECO:0000259" key="8">
    <source>
        <dbReference type="SMART" id="SM00415"/>
    </source>
</evidence>
<dbReference type="GO" id="GO:0003700">
    <property type="term" value="F:DNA-binding transcription factor activity"/>
    <property type="evidence" value="ECO:0007669"/>
    <property type="project" value="InterPro"/>
</dbReference>
<comment type="caution">
    <text evidence="9">The sequence shown here is derived from an EMBL/GenBank/DDBJ whole genome shotgun (WGS) entry which is preliminary data.</text>
</comment>
<dbReference type="Proteomes" id="UP000639338">
    <property type="component" value="Unassembled WGS sequence"/>
</dbReference>
<keyword evidence="3" id="KW-0805">Transcription regulation</keyword>
<dbReference type="GO" id="GO:0043565">
    <property type="term" value="F:sequence-specific DNA binding"/>
    <property type="evidence" value="ECO:0007669"/>
    <property type="project" value="InterPro"/>
</dbReference>
<dbReference type="FunFam" id="1.10.10.10:FF:000027">
    <property type="entry name" value="Heat shock transcription factor 1"/>
    <property type="match status" value="1"/>
</dbReference>
<evidence type="ECO:0000256" key="3">
    <source>
        <dbReference type="ARBA" id="ARBA00023015"/>
    </source>
</evidence>
<dbReference type="PANTHER" id="PTHR10015:SF427">
    <property type="entry name" value="HEAT SHOCK FACTOR PROTEIN"/>
    <property type="match status" value="1"/>
</dbReference>
<dbReference type="GO" id="GO:0005634">
    <property type="term" value="C:nucleus"/>
    <property type="evidence" value="ECO:0007669"/>
    <property type="project" value="UniProtKB-SubCell"/>
</dbReference>
<dbReference type="Gene3D" id="1.10.10.10">
    <property type="entry name" value="Winged helix-like DNA-binding domain superfamily/Winged helix DNA-binding domain"/>
    <property type="match status" value="1"/>
</dbReference>
<dbReference type="InterPro" id="IPR000232">
    <property type="entry name" value="HSF_DNA-bd"/>
</dbReference>
<evidence type="ECO:0000256" key="1">
    <source>
        <dbReference type="ARBA" id="ARBA00004123"/>
    </source>
</evidence>
<name>A0A834XPR7_APHGI</name>
<keyword evidence="10" id="KW-1185">Reference proteome</keyword>
<dbReference type="Pfam" id="PF00447">
    <property type="entry name" value="HSF_DNA-bind"/>
    <property type="match status" value="1"/>
</dbReference>
<dbReference type="OrthoDB" id="60033at2759"/>
<evidence type="ECO:0000256" key="4">
    <source>
        <dbReference type="ARBA" id="ARBA00023125"/>
    </source>
</evidence>
<keyword evidence="4" id="KW-0238">DNA-binding</keyword>
<evidence type="ECO:0000256" key="6">
    <source>
        <dbReference type="ARBA" id="ARBA00023242"/>
    </source>
</evidence>
<proteinExistence type="inferred from homology"/>
<gene>
    <name evidence="9" type="ORF">HCN44_008066</name>
</gene>
<protein>
    <recommendedName>
        <fullName evidence="8">HSF-type DNA-binding domain-containing protein</fullName>
    </recommendedName>
</protein>
<accession>A0A834XPR7</accession>
<evidence type="ECO:0000256" key="7">
    <source>
        <dbReference type="RuleBase" id="RU004020"/>
    </source>
</evidence>
<dbReference type="InterPro" id="IPR036388">
    <property type="entry name" value="WH-like_DNA-bd_sf"/>
</dbReference>
<organism evidence="9 10">
    <name type="scientific">Aphidius gifuensis</name>
    <name type="common">Parasitoid wasp</name>
    <dbReference type="NCBI Taxonomy" id="684658"/>
    <lineage>
        <taxon>Eukaryota</taxon>
        <taxon>Metazoa</taxon>
        <taxon>Ecdysozoa</taxon>
        <taxon>Arthropoda</taxon>
        <taxon>Hexapoda</taxon>
        <taxon>Insecta</taxon>
        <taxon>Pterygota</taxon>
        <taxon>Neoptera</taxon>
        <taxon>Endopterygota</taxon>
        <taxon>Hymenoptera</taxon>
        <taxon>Apocrita</taxon>
        <taxon>Ichneumonoidea</taxon>
        <taxon>Braconidae</taxon>
        <taxon>Aphidiinae</taxon>
        <taxon>Aphidius</taxon>
    </lineage>
</organism>
<dbReference type="EMBL" id="JACMRX010000005">
    <property type="protein sequence ID" value="KAF7989392.1"/>
    <property type="molecule type" value="Genomic_DNA"/>
</dbReference>
<dbReference type="InterPro" id="IPR036390">
    <property type="entry name" value="WH_DNA-bd_sf"/>
</dbReference>